<evidence type="ECO:0000259" key="7">
    <source>
        <dbReference type="Pfam" id="PF18558"/>
    </source>
</evidence>
<dbReference type="PANTHER" id="PTHR45681:SF6">
    <property type="entry name" value="POLYKETIDE SYNTHASE 37"/>
    <property type="match status" value="1"/>
</dbReference>
<organism evidence="8 9">
    <name type="scientific">Conoideocrella luteorostrata</name>
    <dbReference type="NCBI Taxonomy" id="1105319"/>
    <lineage>
        <taxon>Eukaryota</taxon>
        <taxon>Fungi</taxon>
        <taxon>Dikarya</taxon>
        <taxon>Ascomycota</taxon>
        <taxon>Pezizomycotina</taxon>
        <taxon>Sordariomycetes</taxon>
        <taxon>Hypocreomycetidae</taxon>
        <taxon>Hypocreales</taxon>
        <taxon>Clavicipitaceae</taxon>
        <taxon>Conoideocrella</taxon>
    </lineage>
</organism>
<keyword evidence="2" id="KW-0597">Phosphoprotein</keyword>
<evidence type="ECO:0000259" key="5">
    <source>
        <dbReference type="Pfam" id="PF07993"/>
    </source>
</evidence>
<dbReference type="Pfam" id="PF08242">
    <property type="entry name" value="Methyltransf_12"/>
    <property type="match status" value="1"/>
</dbReference>
<dbReference type="SUPFAM" id="SSF47336">
    <property type="entry name" value="ACP-like"/>
    <property type="match status" value="1"/>
</dbReference>
<dbReference type="EMBL" id="JASWJB010000068">
    <property type="protein sequence ID" value="KAK2601894.1"/>
    <property type="molecule type" value="Genomic_DNA"/>
</dbReference>
<name>A0AAJ0CS42_9HYPO</name>
<dbReference type="InterPro" id="IPR036736">
    <property type="entry name" value="ACP-like_sf"/>
</dbReference>
<keyword evidence="1" id="KW-0596">Phosphopantetheine</keyword>
<dbReference type="Pfam" id="PF18558">
    <property type="entry name" value="HTH_51"/>
    <property type="match status" value="1"/>
</dbReference>
<gene>
    <name evidence="8" type="ORF">QQS21_004581</name>
</gene>
<evidence type="ECO:0000256" key="2">
    <source>
        <dbReference type="ARBA" id="ARBA00022553"/>
    </source>
</evidence>
<feature type="domain" description="Thioester reductase (TE)" evidence="5">
    <location>
        <begin position="510"/>
        <end position="754"/>
    </location>
</feature>
<dbReference type="PROSITE" id="PS00012">
    <property type="entry name" value="PHOSPHOPANTETHEINE"/>
    <property type="match status" value="1"/>
</dbReference>
<dbReference type="Gene3D" id="1.10.1200.10">
    <property type="entry name" value="ACP-like"/>
    <property type="match status" value="1"/>
</dbReference>
<proteinExistence type="predicted"/>
<dbReference type="InterPro" id="IPR013120">
    <property type="entry name" value="FAR_NAD-bd"/>
</dbReference>
<dbReference type="InterPro" id="IPR050444">
    <property type="entry name" value="Polyketide_Synthase"/>
</dbReference>
<dbReference type="GO" id="GO:0016746">
    <property type="term" value="F:acyltransferase activity"/>
    <property type="evidence" value="ECO:0007669"/>
    <property type="project" value="UniProtKB-KW"/>
</dbReference>
<dbReference type="Gene3D" id="3.40.50.720">
    <property type="entry name" value="NAD(P)-binding Rossmann-like Domain"/>
    <property type="match status" value="1"/>
</dbReference>
<keyword evidence="3" id="KW-0808">Transferase</keyword>
<keyword evidence="4" id="KW-0012">Acyltransferase</keyword>
<evidence type="ECO:0000256" key="1">
    <source>
        <dbReference type="ARBA" id="ARBA00022450"/>
    </source>
</evidence>
<evidence type="ECO:0000259" key="6">
    <source>
        <dbReference type="Pfam" id="PF08242"/>
    </source>
</evidence>
<dbReference type="InterPro" id="IPR041068">
    <property type="entry name" value="HTH_51"/>
</dbReference>
<evidence type="ECO:0000256" key="4">
    <source>
        <dbReference type="ARBA" id="ARBA00023315"/>
    </source>
</evidence>
<feature type="domain" description="Methyltransferase fungal type helix-turn-helix" evidence="7">
    <location>
        <begin position="98"/>
        <end position="180"/>
    </location>
</feature>
<dbReference type="Pfam" id="PF07993">
    <property type="entry name" value="NAD_binding_4"/>
    <property type="match status" value="1"/>
</dbReference>
<dbReference type="InterPro" id="IPR036291">
    <property type="entry name" value="NAD(P)-bd_dom_sf"/>
</dbReference>
<dbReference type="InterPro" id="IPR029063">
    <property type="entry name" value="SAM-dependent_MTases_sf"/>
</dbReference>
<dbReference type="AlphaFoldDB" id="A0AAJ0CS42"/>
<dbReference type="InterPro" id="IPR006162">
    <property type="entry name" value="Ppantetheine_attach_site"/>
</dbReference>
<dbReference type="PANTHER" id="PTHR45681">
    <property type="entry name" value="POLYKETIDE SYNTHASE 44-RELATED"/>
    <property type="match status" value="1"/>
</dbReference>
<accession>A0AAJ0CS42</accession>
<dbReference type="Proteomes" id="UP001251528">
    <property type="component" value="Unassembled WGS sequence"/>
</dbReference>
<evidence type="ECO:0000256" key="3">
    <source>
        <dbReference type="ARBA" id="ARBA00022679"/>
    </source>
</evidence>
<evidence type="ECO:0000313" key="9">
    <source>
        <dbReference type="Proteomes" id="UP001251528"/>
    </source>
</evidence>
<feature type="domain" description="Methyltransferase type 12" evidence="6">
    <location>
        <begin position="288"/>
        <end position="388"/>
    </location>
</feature>
<evidence type="ECO:0008006" key="10">
    <source>
        <dbReference type="Google" id="ProtNLM"/>
    </source>
</evidence>
<reference evidence="8" key="1">
    <citation type="submission" date="2023-06" db="EMBL/GenBank/DDBJ databases">
        <title>Conoideocrella luteorostrata (Hypocreales: Clavicipitaceae), a potential biocontrol fungus for elongate hemlock scale in United States Christmas tree production areas.</title>
        <authorList>
            <person name="Barrett H."/>
            <person name="Lovett B."/>
            <person name="Macias A.M."/>
            <person name="Stajich J.E."/>
            <person name="Kasson M.T."/>
        </authorList>
    </citation>
    <scope>NUCLEOTIDE SEQUENCE</scope>
    <source>
        <strain evidence="8">ARSEF 14590</strain>
    </source>
</reference>
<evidence type="ECO:0000313" key="8">
    <source>
        <dbReference type="EMBL" id="KAK2601894.1"/>
    </source>
</evidence>
<dbReference type="InterPro" id="IPR013217">
    <property type="entry name" value="Methyltransf_12"/>
</dbReference>
<dbReference type="SUPFAM" id="SSF53335">
    <property type="entry name" value="S-adenosyl-L-methionine-dependent methyltransferases"/>
    <property type="match status" value="1"/>
</dbReference>
<dbReference type="Gene3D" id="3.40.50.150">
    <property type="entry name" value="Vaccinia Virus protein VP39"/>
    <property type="match status" value="1"/>
</dbReference>
<protein>
    <recommendedName>
        <fullName evidence="10">Polyketide synthase</fullName>
    </recommendedName>
</protein>
<keyword evidence="9" id="KW-1185">Reference proteome</keyword>
<sequence length="882" mass="96920">MIPTVVLGDFGVNSLMAMEIRAGLESDFGAELDQHLSIESMTATELDRIVNDATSCLERTAVSAPSRIPAHSPTAATSPQVNNQLLLSLATITEAFNAVKIQTDKFITESGSANYILDVLPKQNELCVAITLEAFERLGCSIKRAKTGEKIRLFEYVATHKQLVLYLSQMLERESLLVNVEDGFITRTEKPYSIRSSQAILEDLQKTAPNETTANNMTYYAGSHLSDILTGKTDGIKLVFGSEKGRNLVSGVYGDWPLNRTYYRQMEAFLSTLINSLPLEPEKPLKILEMGAGTGGTTKWLVSLLASLGKPVEYTFTDLAASFVASARKRFKEYPFMNFCTHDIEKEPAPDLLGTQHIVIASNAVHATRSMTKSTANIRKALQPNGILMMLEMTGTLYWVDMIFGIFEGWWLFEDGRKHAVASETQWRQALETAGFGFVDWTDGLLPENKVERLLIGVSCEKQPVSSIQDHDARQAVIDHYVSGMSSEWQQETPPPSTGDAPAGELAVLVTGGTGSLGSHIVADIAERANINRVIVLNRRTDVDAMKRQVEAFSSRGIALSATAAEKLRVYDTNICKPNLGLPLDVYNDVASATTHIIHSAWAMSAKRPIHGFESQFNIMRNVIKLAWDASSRVIGSRKIHFQFISSIAVVGHYPVVYNTPYVPEIRVGIEAVLPNGYGEAKYACERALDETLHKHADRFATSCVRIGQIAGATRGGYWNPQEHLPFLLKSTQTIQCIPRLEGLLSWTPVDIVAGTLADLILTGDPYPVYNIDNPVRQQWSDLLPVLANALGVSLPDGIIPFKDWLERVRAMPGGLGTGNPASVLVDFLENNFERMSCGGLLLSTSHSTEHSPTLAKTGPVSAELACKYVQYWKDSGFLCSL</sequence>
<dbReference type="SUPFAM" id="SSF51735">
    <property type="entry name" value="NAD(P)-binding Rossmann-fold domains"/>
    <property type="match status" value="1"/>
</dbReference>
<comment type="caution">
    <text evidence="8">The sequence shown here is derived from an EMBL/GenBank/DDBJ whole genome shotgun (WGS) entry which is preliminary data.</text>
</comment>